<reference evidence="1" key="1">
    <citation type="submission" date="2020-08" db="EMBL/GenBank/DDBJ databases">
        <title>Multicomponent nature underlies the extraordinary mechanical properties of spider dragline silk.</title>
        <authorList>
            <person name="Kono N."/>
            <person name="Nakamura H."/>
            <person name="Mori M."/>
            <person name="Yoshida Y."/>
            <person name="Ohtoshi R."/>
            <person name="Malay A.D."/>
            <person name="Moran D.A.P."/>
            <person name="Tomita M."/>
            <person name="Numata K."/>
            <person name="Arakawa K."/>
        </authorList>
    </citation>
    <scope>NUCLEOTIDE SEQUENCE</scope>
</reference>
<comment type="caution">
    <text evidence="1">The sequence shown here is derived from an EMBL/GenBank/DDBJ whole genome shotgun (WGS) entry which is preliminary data.</text>
</comment>
<proteinExistence type="predicted"/>
<evidence type="ECO:0000313" key="2">
    <source>
        <dbReference type="Proteomes" id="UP000887013"/>
    </source>
</evidence>
<evidence type="ECO:0000313" key="1">
    <source>
        <dbReference type="EMBL" id="GFU34175.1"/>
    </source>
</evidence>
<accession>A0A8X6QM82</accession>
<dbReference type="EMBL" id="BMAW01083468">
    <property type="protein sequence ID" value="GFU34175.1"/>
    <property type="molecule type" value="Genomic_DNA"/>
</dbReference>
<gene>
    <name evidence="1" type="ORF">NPIL_355231</name>
</gene>
<dbReference type="AlphaFoldDB" id="A0A8X6QM82"/>
<organism evidence="1 2">
    <name type="scientific">Nephila pilipes</name>
    <name type="common">Giant wood spider</name>
    <name type="synonym">Nephila maculata</name>
    <dbReference type="NCBI Taxonomy" id="299642"/>
    <lineage>
        <taxon>Eukaryota</taxon>
        <taxon>Metazoa</taxon>
        <taxon>Ecdysozoa</taxon>
        <taxon>Arthropoda</taxon>
        <taxon>Chelicerata</taxon>
        <taxon>Arachnida</taxon>
        <taxon>Araneae</taxon>
        <taxon>Araneomorphae</taxon>
        <taxon>Entelegynae</taxon>
        <taxon>Araneoidea</taxon>
        <taxon>Nephilidae</taxon>
        <taxon>Nephila</taxon>
    </lineage>
</organism>
<sequence length="257" mass="29185">MMYVKSVQSQSPPVGMFGDGEGFYGTQISFLKVEKMLCILKAMDEDPERYYVPTLQQIALAKIAIGICYDPEFKAFAQEFEFVKFGLSGSFMPPKKTPSLFLQGVNGLKKIKKRITDYVAKARARTTAESVQRNSIEAFLSKDSELKPIWEKLIEKKMSEVALPKHLQDDLLTAVTGIIWDIFRWTKASFDIIPSEEELLNNLSWKSDGEINFMKTANSLLDEFVIGKIKESLPPRESDDQEATFKSGVQLWTMIVK</sequence>
<keyword evidence="2" id="KW-1185">Reference proteome</keyword>
<name>A0A8X6QM82_NEPPI</name>
<protein>
    <submittedName>
        <fullName evidence="1">Uncharacterized protein</fullName>
    </submittedName>
</protein>
<dbReference type="Proteomes" id="UP000887013">
    <property type="component" value="Unassembled WGS sequence"/>
</dbReference>